<comment type="catalytic activity">
    <reaction evidence="9 10 11">
        <text>2-[(2R,5Z)-2-carboxy-4-methylthiazol-5(2H)-ylidene]ethyl phosphate + 4-amino-2-methyl-5-(diphosphooxymethyl)pyrimidine + 2 H(+) = thiamine phosphate + CO2 + diphosphate</text>
        <dbReference type="Rhea" id="RHEA:47844"/>
        <dbReference type="ChEBI" id="CHEBI:15378"/>
        <dbReference type="ChEBI" id="CHEBI:16526"/>
        <dbReference type="ChEBI" id="CHEBI:33019"/>
        <dbReference type="ChEBI" id="CHEBI:37575"/>
        <dbReference type="ChEBI" id="CHEBI:57841"/>
        <dbReference type="ChEBI" id="CHEBI:62899"/>
        <dbReference type="EC" id="2.5.1.3"/>
    </reaction>
</comment>
<dbReference type="AlphaFoldDB" id="A0A0A2LGD8"/>
<comment type="caution">
    <text evidence="14">The sequence shown here is derived from an EMBL/GenBank/DDBJ whole genome shotgun (WGS) entry which is preliminary data.</text>
</comment>
<evidence type="ECO:0000256" key="4">
    <source>
        <dbReference type="ARBA" id="ARBA00022723"/>
    </source>
</evidence>
<gene>
    <name evidence="10" type="primary">thiE</name>
    <name evidence="14" type="ORF">Q763_14350</name>
</gene>
<evidence type="ECO:0000259" key="13">
    <source>
        <dbReference type="Pfam" id="PF02581"/>
    </source>
</evidence>
<comment type="catalytic activity">
    <reaction evidence="8 10 11">
        <text>2-(2-carboxy-4-methylthiazol-5-yl)ethyl phosphate + 4-amino-2-methyl-5-(diphosphooxymethyl)pyrimidine + 2 H(+) = thiamine phosphate + CO2 + diphosphate</text>
        <dbReference type="Rhea" id="RHEA:47848"/>
        <dbReference type="ChEBI" id="CHEBI:15378"/>
        <dbReference type="ChEBI" id="CHEBI:16526"/>
        <dbReference type="ChEBI" id="CHEBI:33019"/>
        <dbReference type="ChEBI" id="CHEBI:37575"/>
        <dbReference type="ChEBI" id="CHEBI:57841"/>
        <dbReference type="ChEBI" id="CHEBI:62890"/>
        <dbReference type="EC" id="2.5.1.3"/>
    </reaction>
</comment>
<dbReference type="Proteomes" id="UP000030129">
    <property type="component" value="Unassembled WGS sequence"/>
</dbReference>
<feature type="binding site" evidence="10">
    <location>
        <position position="167"/>
    </location>
    <ligand>
        <name>2-[(2R,5Z)-2-carboxy-4-methylthiazol-5(2H)-ylidene]ethyl phosphate</name>
        <dbReference type="ChEBI" id="CHEBI:62899"/>
    </ligand>
</feature>
<dbReference type="GO" id="GO:0000287">
    <property type="term" value="F:magnesium ion binding"/>
    <property type="evidence" value="ECO:0007669"/>
    <property type="project" value="UniProtKB-UniRule"/>
</dbReference>
<feature type="domain" description="Thiamine phosphate synthase/TenI" evidence="13">
    <location>
        <begin position="9"/>
        <end position="190"/>
    </location>
</feature>
<dbReference type="STRING" id="1406840.Q763_14350"/>
<accession>A0A0A2LGD8</accession>
<keyword evidence="3 10" id="KW-0808">Transferase</keyword>
<evidence type="ECO:0000313" key="15">
    <source>
        <dbReference type="Proteomes" id="UP000030129"/>
    </source>
</evidence>
<feature type="binding site" evidence="10">
    <location>
        <position position="71"/>
    </location>
    <ligand>
        <name>4-amino-2-methyl-5-(diphosphooxymethyl)pyrimidine</name>
        <dbReference type="ChEBI" id="CHEBI:57841"/>
    </ligand>
</feature>
<feature type="binding site" evidence="10">
    <location>
        <begin position="39"/>
        <end position="43"/>
    </location>
    <ligand>
        <name>4-amino-2-methyl-5-(diphosphooxymethyl)pyrimidine</name>
        <dbReference type="ChEBI" id="CHEBI:57841"/>
    </ligand>
</feature>
<keyword evidence="5 10" id="KW-0460">Magnesium</keyword>
<dbReference type="GO" id="GO:0005737">
    <property type="term" value="C:cytoplasm"/>
    <property type="evidence" value="ECO:0007669"/>
    <property type="project" value="TreeGrafter"/>
</dbReference>
<dbReference type="SUPFAM" id="SSF51391">
    <property type="entry name" value="Thiamin phosphate synthase"/>
    <property type="match status" value="1"/>
</dbReference>
<dbReference type="HAMAP" id="MF_00097">
    <property type="entry name" value="TMP_synthase"/>
    <property type="match status" value="1"/>
</dbReference>
<dbReference type="GO" id="GO:0004789">
    <property type="term" value="F:thiamine-phosphate diphosphorylase activity"/>
    <property type="evidence" value="ECO:0007669"/>
    <property type="project" value="UniProtKB-UniRule"/>
</dbReference>
<comment type="catalytic activity">
    <reaction evidence="7 10 11">
        <text>4-methyl-5-(2-phosphooxyethyl)-thiazole + 4-amino-2-methyl-5-(diphosphooxymethyl)pyrimidine + H(+) = thiamine phosphate + diphosphate</text>
        <dbReference type="Rhea" id="RHEA:22328"/>
        <dbReference type="ChEBI" id="CHEBI:15378"/>
        <dbReference type="ChEBI" id="CHEBI:33019"/>
        <dbReference type="ChEBI" id="CHEBI:37575"/>
        <dbReference type="ChEBI" id="CHEBI:57841"/>
        <dbReference type="ChEBI" id="CHEBI:58296"/>
        <dbReference type="EC" id="2.5.1.3"/>
    </reaction>
</comment>
<evidence type="ECO:0000256" key="12">
    <source>
        <dbReference type="RuleBase" id="RU004253"/>
    </source>
</evidence>
<dbReference type="Pfam" id="PF02581">
    <property type="entry name" value="TMP-TENI"/>
    <property type="match status" value="1"/>
</dbReference>
<dbReference type="InterPro" id="IPR022998">
    <property type="entry name" value="ThiamineP_synth_TenI"/>
</dbReference>
<feature type="binding site" evidence="10">
    <location>
        <position position="110"/>
    </location>
    <ligand>
        <name>4-amino-2-methyl-5-(diphosphooxymethyl)pyrimidine</name>
        <dbReference type="ChEBI" id="CHEBI:57841"/>
    </ligand>
</feature>
<dbReference type="InterPro" id="IPR013785">
    <property type="entry name" value="Aldolase_TIM"/>
</dbReference>
<keyword evidence="15" id="KW-1185">Reference proteome</keyword>
<dbReference type="PANTHER" id="PTHR20857:SF23">
    <property type="entry name" value="THIAMINE BIOSYNTHETIC BIFUNCTIONAL ENZYME"/>
    <property type="match status" value="1"/>
</dbReference>
<evidence type="ECO:0000256" key="8">
    <source>
        <dbReference type="ARBA" id="ARBA00047851"/>
    </source>
</evidence>
<dbReference type="InterPro" id="IPR036206">
    <property type="entry name" value="ThiamineP_synth_sf"/>
</dbReference>
<keyword evidence="4 10" id="KW-0479">Metal-binding</keyword>
<evidence type="ECO:0000313" key="14">
    <source>
        <dbReference type="EMBL" id="KGO79222.1"/>
    </source>
</evidence>
<name>A0A0A2LGD8_9FLAO</name>
<comment type="cofactor">
    <cofactor evidence="10">
        <name>Mg(2+)</name>
        <dbReference type="ChEBI" id="CHEBI:18420"/>
    </cofactor>
    <text evidence="10">Binds 1 Mg(2+) ion per subunit.</text>
</comment>
<feature type="binding site" evidence="10">
    <location>
        <begin position="187"/>
        <end position="188"/>
    </location>
    <ligand>
        <name>2-[(2R,5Z)-2-carboxy-4-methylthiazol-5(2H)-ylidene]ethyl phosphate</name>
        <dbReference type="ChEBI" id="CHEBI:62899"/>
    </ligand>
</feature>
<dbReference type="GO" id="GO:0009229">
    <property type="term" value="P:thiamine diphosphate biosynthetic process"/>
    <property type="evidence" value="ECO:0007669"/>
    <property type="project" value="UniProtKB-UniRule"/>
</dbReference>
<dbReference type="RefSeq" id="WP_035135417.1">
    <property type="nucleotide sequence ID" value="NZ_JRLV01000019.1"/>
</dbReference>
<evidence type="ECO:0000256" key="3">
    <source>
        <dbReference type="ARBA" id="ARBA00022679"/>
    </source>
</evidence>
<dbReference type="EMBL" id="JRLV01000019">
    <property type="protein sequence ID" value="KGO79222.1"/>
    <property type="molecule type" value="Genomic_DNA"/>
</dbReference>
<feature type="binding site" evidence="10">
    <location>
        <position position="139"/>
    </location>
    <ligand>
        <name>4-amino-2-methyl-5-(diphosphooxymethyl)pyrimidine</name>
        <dbReference type="ChEBI" id="CHEBI:57841"/>
    </ligand>
</feature>
<dbReference type="eggNOG" id="COG0352">
    <property type="taxonomic scope" value="Bacteria"/>
</dbReference>
<protein>
    <recommendedName>
        <fullName evidence="10">Thiamine-phosphate synthase</fullName>
        <shortName evidence="10">TP synthase</shortName>
        <shortName evidence="10">TPS</shortName>
        <ecNumber evidence="10">2.5.1.3</ecNumber>
    </recommendedName>
    <alternativeName>
        <fullName evidence="10">Thiamine-phosphate pyrophosphorylase</fullName>
        <shortName evidence="10">TMP pyrophosphorylase</shortName>
        <shortName evidence="10">TMP-PPase</shortName>
    </alternativeName>
</protein>
<comment type="pathway">
    <text evidence="2 10 12">Cofactor biosynthesis; thiamine diphosphate biosynthesis; thiamine phosphate from 4-amino-2-methyl-5-diphosphomethylpyrimidine and 4-methyl-5-(2-phosphoethyl)-thiazole: step 1/1.</text>
</comment>
<reference evidence="14 15" key="1">
    <citation type="submission" date="2013-09" db="EMBL/GenBank/DDBJ databases">
        <authorList>
            <person name="Zeng Z."/>
            <person name="Chen C."/>
        </authorList>
    </citation>
    <scope>NUCLEOTIDE SEQUENCE [LARGE SCALE GENOMIC DNA]</scope>
    <source>
        <strain evidence="14 15">F44-8</strain>
    </source>
</reference>
<comment type="function">
    <text evidence="1 10">Condenses 4-methyl-5-(beta-hydroxyethyl)thiazole monophosphate (THZ-P) and 2-methyl-4-amino-5-hydroxymethyl pyrimidine pyrophosphate (HMP-PP) to form thiamine monophosphate (TMP).</text>
</comment>
<sequence length="210" mass="22975">MTKPFPYKLYLVISEEACCGRDMLWVAEQAVKGGVDLVQIREKSKSYPDFLESSLRLKEMLDRYRVPLIVNDNPLVVVNCNAYGVHVGNSDVPPSEIKNKWPDCNMTGYSVEYLEQLTGKEIQYVDYLGVSPVFSTPTKTDTVTEWGLEGIAKIKSITNKPLVAIGGINETNAQEVIQAGADCLAVVSAICAASNPAMAAQALRNLIETA</sequence>
<evidence type="ECO:0000256" key="10">
    <source>
        <dbReference type="HAMAP-Rule" id="MF_00097"/>
    </source>
</evidence>
<evidence type="ECO:0000256" key="9">
    <source>
        <dbReference type="ARBA" id="ARBA00047883"/>
    </source>
</evidence>
<dbReference type="NCBIfam" id="TIGR00693">
    <property type="entry name" value="thiE"/>
    <property type="match status" value="1"/>
</dbReference>
<dbReference type="CDD" id="cd00564">
    <property type="entry name" value="TMP_TenI"/>
    <property type="match status" value="1"/>
</dbReference>
<evidence type="ECO:0000256" key="5">
    <source>
        <dbReference type="ARBA" id="ARBA00022842"/>
    </source>
</evidence>
<evidence type="ECO:0000256" key="1">
    <source>
        <dbReference type="ARBA" id="ARBA00003814"/>
    </source>
</evidence>
<evidence type="ECO:0000256" key="7">
    <source>
        <dbReference type="ARBA" id="ARBA00047334"/>
    </source>
</evidence>
<dbReference type="GO" id="GO:0009228">
    <property type="term" value="P:thiamine biosynthetic process"/>
    <property type="evidence" value="ECO:0007669"/>
    <property type="project" value="UniProtKB-KW"/>
</dbReference>
<evidence type="ECO:0000256" key="6">
    <source>
        <dbReference type="ARBA" id="ARBA00022977"/>
    </source>
</evidence>
<dbReference type="Gene3D" id="3.20.20.70">
    <property type="entry name" value="Aldolase class I"/>
    <property type="match status" value="1"/>
</dbReference>
<dbReference type="FunFam" id="3.20.20.70:FF:000096">
    <property type="entry name" value="Thiamine-phosphate synthase"/>
    <property type="match status" value="1"/>
</dbReference>
<evidence type="ECO:0000256" key="11">
    <source>
        <dbReference type="RuleBase" id="RU003826"/>
    </source>
</evidence>
<evidence type="ECO:0000256" key="2">
    <source>
        <dbReference type="ARBA" id="ARBA00005165"/>
    </source>
</evidence>
<comment type="similarity">
    <text evidence="10 11">Belongs to the thiamine-phosphate synthase family.</text>
</comment>
<feature type="binding site" evidence="10">
    <location>
        <position position="72"/>
    </location>
    <ligand>
        <name>Mg(2+)</name>
        <dbReference type="ChEBI" id="CHEBI:18420"/>
    </ligand>
</feature>
<dbReference type="PANTHER" id="PTHR20857">
    <property type="entry name" value="THIAMINE-PHOSPHATE PYROPHOSPHORYLASE"/>
    <property type="match status" value="1"/>
</dbReference>
<dbReference type="EC" id="2.5.1.3" evidence="10"/>
<organism evidence="14 15">
    <name type="scientific">Flavobacterium beibuense F44-8</name>
    <dbReference type="NCBI Taxonomy" id="1406840"/>
    <lineage>
        <taxon>Bacteria</taxon>
        <taxon>Pseudomonadati</taxon>
        <taxon>Bacteroidota</taxon>
        <taxon>Flavobacteriia</taxon>
        <taxon>Flavobacteriales</taxon>
        <taxon>Flavobacteriaceae</taxon>
        <taxon>Flavobacterium</taxon>
    </lineage>
</organism>
<keyword evidence="6 10" id="KW-0784">Thiamine biosynthesis</keyword>
<dbReference type="UniPathway" id="UPA00060">
    <property type="reaction ID" value="UER00141"/>
</dbReference>
<proteinExistence type="inferred from homology"/>
<feature type="binding site" evidence="10">
    <location>
        <begin position="136"/>
        <end position="138"/>
    </location>
    <ligand>
        <name>2-[(2R,5Z)-2-carboxy-4-methylthiazol-5(2H)-ylidene]ethyl phosphate</name>
        <dbReference type="ChEBI" id="CHEBI:62899"/>
    </ligand>
</feature>
<feature type="binding site" evidence="10">
    <location>
        <position position="91"/>
    </location>
    <ligand>
        <name>Mg(2+)</name>
        <dbReference type="ChEBI" id="CHEBI:18420"/>
    </ligand>
</feature>
<dbReference type="InterPro" id="IPR034291">
    <property type="entry name" value="TMP_synthase"/>
</dbReference>